<dbReference type="GO" id="GO:0006355">
    <property type="term" value="P:regulation of DNA-templated transcription"/>
    <property type="evidence" value="ECO:0007669"/>
    <property type="project" value="InterPro"/>
</dbReference>
<name>A0A5C4VR66_9ACTN</name>
<organism evidence="1 2">
    <name type="scientific">Nocardioides albidus</name>
    <dbReference type="NCBI Taxonomy" id="1517589"/>
    <lineage>
        <taxon>Bacteria</taxon>
        <taxon>Bacillati</taxon>
        <taxon>Actinomycetota</taxon>
        <taxon>Actinomycetes</taxon>
        <taxon>Propionibacteriales</taxon>
        <taxon>Nocardioidaceae</taxon>
        <taxon>Nocardioides</taxon>
    </lineage>
</organism>
<gene>
    <name evidence="1" type="ORF">FHP29_13950</name>
</gene>
<evidence type="ECO:0000313" key="1">
    <source>
        <dbReference type="EMBL" id="TNM38367.1"/>
    </source>
</evidence>
<sequence>MSDVLVRGVPADDLARIDAEAERLGLSRNAYLKRELHRIARHRTVREATLDDYRTARSAMADLADDDAMRSAWS</sequence>
<comment type="caution">
    <text evidence="1">The sequence shown here is derived from an EMBL/GenBank/DDBJ whole genome shotgun (WGS) entry which is preliminary data.</text>
</comment>
<reference evidence="1 2" key="1">
    <citation type="journal article" date="2016" name="Int. J. Syst. Evol. Microbiol.">
        <title>Nocardioides albidus sp. nov., an actinobacterium isolated from garden soil.</title>
        <authorList>
            <person name="Singh H."/>
            <person name="Du J."/>
            <person name="Trinh H."/>
            <person name="Won K."/>
            <person name="Yang J.E."/>
            <person name="Yin C."/>
            <person name="Kook M."/>
            <person name="Yi T.H."/>
        </authorList>
    </citation>
    <scope>NUCLEOTIDE SEQUENCE [LARGE SCALE GENOMIC DNA]</scope>
    <source>
        <strain evidence="1 2">CCTCC AB 2015297</strain>
    </source>
</reference>
<dbReference type="Proteomes" id="UP000313231">
    <property type="component" value="Unassembled WGS sequence"/>
</dbReference>
<proteinExistence type="predicted"/>
<dbReference type="InterPro" id="IPR013321">
    <property type="entry name" value="Arc_rbn_hlx_hlx"/>
</dbReference>
<protein>
    <submittedName>
        <fullName evidence="1">Antitoxin</fullName>
    </submittedName>
</protein>
<evidence type="ECO:0000313" key="2">
    <source>
        <dbReference type="Proteomes" id="UP000313231"/>
    </source>
</evidence>
<dbReference type="RefSeq" id="WP_139623481.1">
    <property type="nucleotide sequence ID" value="NZ_VDMP01000025.1"/>
</dbReference>
<dbReference type="AlphaFoldDB" id="A0A5C4VR66"/>
<dbReference type="OrthoDB" id="3215765at2"/>
<keyword evidence="2" id="KW-1185">Reference proteome</keyword>
<dbReference type="EMBL" id="VDMP01000025">
    <property type="protein sequence ID" value="TNM38367.1"/>
    <property type="molecule type" value="Genomic_DNA"/>
</dbReference>
<dbReference type="Gene3D" id="1.10.1220.10">
    <property type="entry name" value="Met repressor-like"/>
    <property type="match status" value="1"/>
</dbReference>
<accession>A0A5C4VR66</accession>